<dbReference type="GO" id="GO:0005829">
    <property type="term" value="C:cytosol"/>
    <property type="evidence" value="ECO:0007669"/>
    <property type="project" value="TreeGrafter"/>
</dbReference>
<dbReference type="PANTHER" id="PTHR11728:SF1">
    <property type="entry name" value="GLYCEROL-3-PHOSPHATE DEHYDROGENASE [NAD(+)] 2, CHLOROPLASTIC"/>
    <property type="match status" value="1"/>
</dbReference>
<dbReference type="Pfam" id="PF01210">
    <property type="entry name" value="NAD_Gly3P_dh_N"/>
    <property type="match status" value="1"/>
</dbReference>
<dbReference type="InterPro" id="IPR036291">
    <property type="entry name" value="NAD(P)-bd_dom_sf"/>
</dbReference>
<evidence type="ECO:0000256" key="5">
    <source>
        <dbReference type="ARBA" id="ARBA00060503"/>
    </source>
</evidence>
<dbReference type="SUPFAM" id="SSF51735">
    <property type="entry name" value="NAD(P)-binding Rossmann-fold domains"/>
    <property type="match status" value="1"/>
</dbReference>
<keyword evidence="2 7" id="KW-0560">Oxidoreductase</keyword>
<feature type="domain" description="Glycerol-3-phosphate dehydrogenase NAD-dependent C-terminal" evidence="11">
    <location>
        <begin position="255"/>
        <end position="395"/>
    </location>
</feature>
<evidence type="ECO:0000256" key="9">
    <source>
        <dbReference type="SAM" id="MobiDB-lite"/>
    </source>
</evidence>
<dbReference type="GO" id="GO:0020015">
    <property type="term" value="C:glycosome"/>
    <property type="evidence" value="ECO:0007669"/>
    <property type="project" value="UniProtKB-SubCell"/>
</dbReference>
<evidence type="ECO:0000256" key="6">
    <source>
        <dbReference type="ARBA" id="ARBA00084116"/>
    </source>
</evidence>
<evidence type="ECO:0000256" key="4">
    <source>
        <dbReference type="ARBA" id="ARBA00048683"/>
    </source>
</evidence>
<organism evidence="12 13">
    <name type="scientific">Rhizophlyctis rosea</name>
    <dbReference type="NCBI Taxonomy" id="64517"/>
    <lineage>
        <taxon>Eukaryota</taxon>
        <taxon>Fungi</taxon>
        <taxon>Fungi incertae sedis</taxon>
        <taxon>Chytridiomycota</taxon>
        <taxon>Chytridiomycota incertae sedis</taxon>
        <taxon>Chytridiomycetes</taxon>
        <taxon>Rhizophlyctidales</taxon>
        <taxon>Rhizophlyctidaceae</taxon>
        <taxon>Rhizophlyctis</taxon>
    </lineage>
</organism>
<evidence type="ECO:0000313" key="13">
    <source>
        <dbReference type="Proteomes" id="UP001212841"/>
    </source>
</evidence>
<dbReference type="InterPro" id="IPR011128">
    <property type="entry name" value="G3P_DH_NAD-dep_N"/>
</dbReference>
<dbReference type="EC" id="1.1.1.8" evidence="8"/>
<evidence type="ECO:0000259" key="10">
    <source>
        <dbReference type="Pfam" id="PF01210"/>
    </source>
</evidence>
<keyword evidence="6" id="KW-0327">Glycosome</keyword>
<dbReference type="PANTHER" id="PTHR11728">
    <property type="entry name" value="GLYCEROL-3-PHOSPHATE DEHYDROGENASE"/>
    <property type="match status" value="1"/>
</dbReference>
<dbReference type="InterPro" id="IPR013328">
    <property type="entry name" value="6PGD_dom2"/>
</dbReference>
<evidence type="ECO:0000256" key="2">
    <source>
        <dbReference type="ARBA" id="ARBA00023002"/>
    </source>
</evidence>
<dbReference type="NCBIfam" id="NF000940">
    <property type="entry name" value="PRK00094.1-2"/>
    <property type="match status" value="1"/>
</dbReference>
<feature type="compositionally biased region" description="Pro residues" evidence="9">
    <location>
        <begin position="40"/>
        <end position="49"/>
    </location>
</feature>
<evidence type="ECO:0000259" key="11">
    <source>
        <dbReference type="Pfam" id="PF07479"/>
    </source>
</evidence>
<dbReference type="GO" id="GO:0051287">
    <property type="term" value="F:NAD binding"/>
    <property type="evidence" value="ECO:0007669"/>
    <property type="project" value="UniProtKB-UniRule"/>
</dbReference>
<name>A0AAD5S6H3_9FUNG</name>
<dbReference type="Gene3D" id="3.40.50.720">
    <property type="entry name" value="NAD(P)-binding Rossmann-like Domain"/>
    <property type="match status" value="1"/>
</dbReference>
<dbReference type="Gene3D" id="1.10.1040.10">
    <property type="entry name" value="N-(1-d-carboxylethyl)-l-norvaline Dehydrogenase, domain 2"/>
    <property type="match status" value="1"/>
</dbReference>
<feature type="domain" description="Glycerol-3-phosphate dehydrogenase NAD-dependent N-terminal" evidence="10">
    <location>
        <begin position="76"/>
        <end position="234"/>
    </location>
</feature>
<dbReference type="PRINTS" id="PR00077">
    <property type="entry name" value="GPDHDRGNASE"/>
</dbReference>
<feature type="region of interest" description="Disordered" evidence="9">
    <location>
        <begin position="15"/>
        <end position="72"/>
    </location>
</feature>
<dbReference type="GO" id="GO:0046168">
    <property type="term" value="P:glycerol-3-phosphate catabolic process"/>
    <property type="evidence" value="ECO:0007669"/>
    <property type="project" value="UniProtKB-UniRule"/>
</dbReference>
<dbReference type="HAMAP" id="MF_00394">
    <property type="entry name" value="NAD_Glyc3P_dehydrog"/>
    <property type="match status" value="1"/>
</dbReference>
<protein>
    <recommendedName>
        <fullName evidence="8">Glycerol-3-phosphate dehydrogenase [NAD(+)]</fullName>
        <ecNumber evidence="8">1.1.1.8</ecNumber>
    </recommendedName>
</protein>
<dbReference type="InterPro" id="IPR006109">
    <property type="entry name" value="G3P_DH_NAD-dep_C"/>
</dbReference>
<comment type="subcellular location">
    <subcellularLocation>
        <location evidence="5">Glycosome</location>
    </subcellularLocation>
</comment>
<dbReference type="InterPro" id="IPR008927">
    <property type="entry name" value="6-PGluconate_DH-like_C_sf"/>
</dbReference>
<dbReference type="InterPro" id="IPR006168">
    <property type="entry name" value="G3P_DH_NAD-dep"/>
</dbReference>
<dbReference type="GO" id="GO:0141152">
    <property type="term" value="F:glycerol-3-phosphate dehydrogenase (NAD+) activity"/>
    <property type="evidence" value="ECO:0007669"/>
    <property type="project" value="UniProtKB-UniRule"/>
</dbReference>
<dbReference type="FunFam" id="1.10.1040.10:FF:000001">
    <property type="entry name" value="Glycerol-3-phosphate dehydrogenase [NAD(P)+]"/>
    <property type="match status" value="1"/>
</dbReference>
<dbReference type="NCBIfam" id="NF000942">
    <property type="entry name" value="PRK00094.1-4"/>
    <property type="match status" value="1"/>
</dbReference>
<evidence type="ECO:0000256" key="3">
    <source>
        <dbReference type="ARBA" id="ARBA00023027"/>
    </source>
</evidence>
<evidence type="ECO:0000256" key="1">
    <source>
        <dbReference type="ARBA" id="ARBA00011009"/>
    </source>
</evidence>
<comment type="similarity">
    <text evidence="1 7">Belongs to the NAD-dependent glycerol-3-phosphate dehydrogenase family.</text>
</comment>
<keyword evidence="13" id="KW-1185">Reference proteome</keyword>
<gene>
    <name evidence="12" type="ORF">HK097_000666</name>
</gene>
<comment type="caution">
    <text evidence="12">The sequence shown here is derived from an EMBL/GenBank/DDBJ whole genome shotgun (WGS) entry which is preliminary data.</text>
</comment>
<dbReference type="AlphaFoldDB" id="A0AAD5S6H3"/>
<comment type="catalytic activity">
    <reaction evidence="4 8">
        <text>sn-glycerol 3-phosphate + NAD(+) = dihydroxyacetone phosphate + NADH + H(+)</text>
        <dbReference type="Rhea" id="RHEA:11092"/>
        <dbReference type="ChEBI" id="CHEBI:15378"/>
        <dbReference type="ChEBI" id="CHEBI:57540"/>
        <dbReference type="ChEBI" id="CHEBI:57597"/>
        <dbReference type="ChEBI" id="CHEBI:57642"/>
        <dbReference type="ChEBI" id="CHEBI:57945"/>
        <dbReference type="EC" id="1.1.1.8"/>
    </reaction>
</comment>
<sequence>MGGILDKMYVGADTAQESCPPGADCGNPADAKVPKSETPSSPPDLPQPIPRTTAHIIPPITDDLPRGGEPEGGDSKVVVFGAGNFGTCLADHLADIGNRVTIWARDNAVVQSINENHRNLKYMKDVELSSNINATLTIDASLLLSVTVAIFSIPTQNMRSVLEHVKPFLRPDHLLIFVNKGIEISTGLLPSDIAIDVLGMEMGARAVFMSGPSFAIEIVKRQPTGVTVASSSRARAHRTQRLFHTPHFRVYDVPDVVGVEVAGALKNVIAIASGACTGMGFQMNTRAAVITRGLAEIARFGVAMGAQPITFAGLAGVGDLFLTCTSEKSRNFTVGYRMGKGETLDEITKTLGSVAEGVGTTEAAWELAKKLDVDAPLCDAVHSVLYRGVKVEDAIRKLMGREAAPEMRGIVE</sequence>
<evidence type="ECO:0000313" key="12">
    <source>
        <dbReference type="EMBL" id="KAJ3046647.1"/>
    </source>
</evidence>
<dbReference type="EMBL" id="JADGJD010001122">
    <property type="protein sequence ID" value="KAJ3046647.1"/>
    <property type="molecule type" value="Genomic_DNA"/>
</dbReference>
<evidence type="ECO:0000256" key="8">
    <source>
        <dbReference type="RuleBase" id="RU361243"/>
    </source>
</evidence>
<dbReference type="GO" id="GO:0005975">
    <property type="term" value="P:carbohydrate metabolic process"/>
    <property type="evidence" value="ECO:0007669"/>
    <property type="project" value="InterPro"/>
</dbReference>
<proteinExistence type="inferred from homology"/>
<evidence type="ECO:0000256" key="7">
    <source>
        <dbReference type="RuleBase" id="RU000437"/>
    </source>
</evidence>
<reference evidence="12" key="1">
    <citation type="submission" date="2020-05" db="EMBL/GenBank/DDBJ databases">
        <title>Phylogenomic resolution of chytrid fungi.</title>
        <authorList>
            <person name="Stajich J.E."/>
            <person name="Amses K."/>
            <person name="Simmons R."/>
            <person name="Seto K."/>
            <person name="Myers J."/>
            <person name="Bonds A."/>
            <person name="Quandt C.A."/>
            <person name="Barry K."/>
            <person name="Liu P."/>
            <person name="Grigoriev I."/>
            <person name="Longcore J.E."/>
            <person name="James T.Y."/>
        </authorList>
    </citation>
    <scope>NUCLEOTIDE SEQUENCE</scope>
    <source>
        <strain evidence="12">JEL0318</strain>
    </source>
</reference>
<accession>A0AAD5S6H3</accession>
<dbReference type="SUPFAM" id="SSF48179">
    <property type="entry name" value="6-phosphogluconate dehydrogenase C-terminal domain-like"/>
    <property type="match status" value="1"/>
</dbReference>
<dbReference type="Pfam" id="PF07479">
    <property type="entry name" value="NAD_Gly3P_dh_C"/>
    <property type="match status" value="1"/>
</dbReference>
<dbReference type="Proteomes" id="UP001212841">
    <property type="component" value="Unassembled WGS sequence"/>
</dbReference>
<dbReference type="FunFam" id="3.40.50.720:FF:000019">
    <property type="entry name" value="Glycerol-3-phosphate dehydrogenase [NAD(P)+]"/>
    <property type="match status" value="1"/>
</dbReference>
<keyword evidence="3 7" id="KW-0520">NAD</keyword>